<evidence type="ECO:0000256" key="2">
    <source>
        <dbReference type="ARBA" id="ARBA00013064"/>
    </source>
</evidence>
<comment type="catalytic activity">
    <reaction evidence="4">
        <text>O-phospho-L-tyrosyl-[protein] + H2O = L-tyrosyl-[protein] + phosphate</text>
        <dbReference type="Rhea" id="RHEA:10684"/>
        <dbReference type="Rhea" id="RHEA-COMP:10136"/>
        <dbReference type="Rhea" id="RHEA-COMP:20101"/>
        <dbReference type="ChEBI" id="CHEBI:15377"/>
        <dbReference type="ChEBI" id="CHEBI:43474"/>
        <dbReference type="ChEBI" id="CHEBI:46858"/>
        <dbReference type="ChEBI" id="CHEBI:61978"/>
        <dbReference type="EC" id="3.1.3.48"/>
    </reaction>
</comment>
<dbReference type="InterPro" id="IPR016667">
    <property type="entry name" value="Caps_polysacc_synth_CpsB/CapC"/>
</dbReference>
<dbReference type="GO" id="GO:0030145">
    <property type="term" value="F:manganese ion binding"/>
    <property type="evidence" value="ECO:0007669"/>
    <property type="project" value="InterPro"/>
</dbReference>
<proteinExistence type="inferred from homology"/>
<dbReference type="OrthoDB" id="9788539at2"/>
<dbReference type="RefSeq" id="WP_116775167.1">
    <property type="nucleotide sequence ID" value="NZ_QDKG01000002.1"/>
</dbReference>
<dbReference type="Gene3D" id="3.20.20.140">
    <property type="entry name" value="Metal-dependent hydrolases"/>
    <property type="match status" value="1"/>
</dbReference>
<sequence>MLNIFRAKRKFQNLEWMQIDMHSHILPNLDDGAATLEDSLQLIERLNGLGIRKFFFTPHIFQGMYPNTPARIASAYESILNSRYADTLGGYAAEYMVDTYFDGLIQKGDPLATLPDNHVLIEMSYIQESSLIEKVIFDLQMNGYRPILAHPERYVFYHGNLKAVKRLRELGCLLQLNLLSLYGYYGPNERKAAKQLTEKGLVDLVGSDVHHMRHIKALEHWIGKEDLWPSFKQCNLQNQALFDMTHA</sequence>
<evidence type="ECO:0000256" key="3">
    <source>
        <dbReference type="ARBA" id="ARBA00022801"/>
    </source>
</evidence>
<name>A0A2T8HJG9_9SPHI</name>
<organism evidence="5 6">
    <name type="scientific">Sphingobacterium corticibacter</name>
    <dbReference type="NCBI Taxonomy" id="2171749"/>
    <lineage>
        <taxon>Bacteria</taxon>
        <taxon>Pseudomonadati</taxon>
        <taxon>Bacteroidota</taxon>
        <taxon>Sphingobacteriia</taxon>
        <taxon>Sphingobacteriales</taxon>
        <taxon>Sphingobacteriaceae</taxon>
        <taxon>Sphingobacterium</taxon>
    </lineage>
</organism>
<dbReference type="InterPro" id="IPR016195">
    <property type="entry name" value="Pol/histidinol_Pase-like"/>
</dbReference>
<dbReference type="PANTHER" id="PTHR39181">
    <property type="entry name" value="TYROSINE-PROTEIN PHOSPHATASE YWQE"/>
    <property type="match status" value="1"/>
</dbReference>
<dbReference type="EC" id="3.1.3.48" evidence="2"/>
<evidence type="ECO:0000313" key="6">
    <source>
        <dbReference type="Proteomes" id="UP000245627"/>
    </source>
</evidence>
<dbReference type="Pfam" id="PF19567">
    <property type="entry name" value="CpsB_CapC"/>
    <property type="match status" value="1"/>
</dbReference>
<reference evidence="5 6" key="1">
    <citation type="submission" date="2018-04" db="EMBL/GenBank/DDBJ databases">
        <title>Sphingobacterium cortibacter sp. nov.</title>
        <authorList>
            <person name="Li Y."/>
        </authorList>
    </citation>
    <scope>NUCLEOTIDE SEQUENCE [LARGE SCALE GENOMIC DNA]</scope>
    <source>
        <strain evidence="5 6">2c-3</strain>
    </source>
</reference>
<evidence type="ECO:0000313" key="5">
    <source>
        <dbReference type="EMBL" id="PVH25594.1"/>
    </source>
</evidence>
<comment type="similarity">
    <text evidence="1">Belongs to the metallo-dependent hydrolases superfamily. CpsB/CapC family.</text>
</comment>
<dbReference type="SUPFAM" id="SSF89550">
    <property type="entry name" value="PHP domain-like"/>
    <property type="match status" value="1"/>
</dbReference>
<dbReference type="AlphaFoldDB" id="A0A2T8HJG9"/>
<dbReference type="PANTHER" id="PTHR39181:SF1">
    <property type="entry name" value="TYROSINE-PROTEIN PHOSPHATASE YWQE"/>
    <property type="match status" value="1"/>
</dbReference>
<comment type="caution">
    <text evidence="5">The sequence shown here is derived from an EMBL/GenBank/DDBJ whole genome shotgun (WGS) entry which is preliminary data.</text>
</comment>
<gene>
    <name evidence="5" type="ORF">DC487_06530</name>
</gene>
<dbReference type="Proteomes" id="UP000245627">
    <property type="component" value="Unassembled WGS sequence"/>
</dbReference>
<dbReference type="GO" id="GO:0004725">
    <property type="term" value="F:protein tyrosine phosphatase activity"/>
    <property type="evidence" value="ECO:0007669"/>
    <property type="project" value="UniProtKB-EC"/>
</dbReference>
<dbReference type="EMBL" id="QDKG01000002">
    <property type="protein sequence ID" value="PVH25594.1"/>
    <property type="molecule type" value="Genomic_DNA"/>
</dbReference>
<evidence type="ECO:0000256" key="1">
    <source>
        <dbReference type="ARBA" id="ARBA00005750"/>
    </source>
</evidence>
<accession>A0A2T8HJG9</accession>
<protein>
    <recommendedName>
        <fullName evidence="2">protein-tyrosine-phosphatase</fullName>
        <ecNumber evidence="2">3.1.3.48</ecNumber>
    </recommendedName>
</protein>
<keyword evidence="3" id="KW-0378">Hydrolase</keyword>
<keyword evidence="6" id="KW-1185">Reference proteome</keyword>
<evidence type="ECO:0000256" key="4">
    <source>
        <dbReference type="ARBA" id="ARBA00051722"/>
    </source>
</evidence>